<evidence type="ECO:0000313" key="1">
    <source>
        <dbReference type="EMBL" id="MBN3052372.1"/>
    </source>
</evidence>
<dbReference type="EMBL" id="JACGEP010000033">
    <property type="protein sequence ID" value="MBN3052372.1"/>
    <property type="molecule type" value="Genomic_DNA"/>
</dbReference>
<dbReference type="InterPro" id="IPR025639">
    <property type="entry name" value="DruA"/>
</dbReference>
<dbReference type="AlphaFoldDB" id="A0AAE3BEY9"/>
<proteinExistence type="predicted"/>
<dbReference type="Pfam" id="PF14236">
    <property type="entry name" value="DruA"/>
    <property type="match status" value="1"/>
</dbReference>
<name>A0AAE3BEY9_9GAMM</name>
<protein>
    <submittedName>
        <fullName evidence="1">DUF4338 domain-containing protein</fullName>
    </submittedName>
</protein>
<dbReference type="RefSeq" id="WP_205559373.1">
    <property type="nucleotide sequence ID" value="NZ_JACGEP010000033.1"/>
</dbReference>
<sequence>MYKDPSIIVNVNPREAKLKKKLREHLQSLGFTKSDSGMLQAPGDTKDVIRTLHSAQRSERFFANQNFITLKSAKLMKFFASGKEVVPDKISPVLERVASGTWQGDLFRLAALTWSVPVSNGFGRRLRYLVWDESNGKLIGLIAIGDPVFNLAVRDKLIGWDTHDRSSRLVNIMDAYVLGALPPYNFLLGGKLIACLLRSRDLYDDFARVYGNTTGVISQKKKKARLLAITTSSSMGRSSVYNRLKLDGVQYLKSIGYTGGWGHFHIPDSLFIELRDYLRDMDHTYADHYMFGNGPNWRLRTTKAALSALGFRDDLMKHGVQREVFISQLAENATSILQTGKGKPDLTSLLSAKDIAECAMERWMVPRSIRNAEYCYWESSYLFDLFSNNALSLNQVLERKKTVS</sequence>
<dbReference type="Proteomes" id="UP000768524">
    <property type="component" value="Unassembled WGS sequence"/>
</dbReference>
<reference evidence="1" key="1">
    <citation type="submission" date="2020-07" db="EMBL/GenBank/DDBJ databases">
        <title>A pangenomic view of the genus Pectobacterium provides insights into genome organization, phylogeny, and virulence.</title>
        <authorList>
            <person name="Jonkheer E."/>
            <person name="Brankovics B."/>
            <person name="Houwers I."/>
            <person name="Van Der Wolf J."/>
            <person name="Bonants P."/>
            <person name="Vreeburg R."/>
            <person name="Bollema R."/>
            <person name="De Haan J."/>
            <person name="Berke L."/>
            <person name="De Ridder D."/>
            <person name="Smit S."/>
            <person name="Van Der Lee T.A.J."/>
        </authorList>
    </citation>
    <scope>NUCLEOTIDE SEQUENCE</scope>
    <source>
        <strain evidence="1">NAK:433</strain>
    </source>
</reference>
<organism evidence="1 2">
    <name type="scientific">Pectobacterium brasiliense</name>
    <dbReference type="NCBI Taxonomy" id="180957"/>
    <lineage>
        <taxon>Bacteria</taxon>
        <taxon>Pseudomonadati</taxon>
        <taxon>Pseudomonadota</taxon>
        <taxon>Gammaproteobacteria</taxon>
        <taxon>Enterobacterales</taxon>
        <taxon>Pectobacteriaceae</taxon>
        <taxon>Pectobacterium</taxon>
    </lineage>
</organism>
<gene>
    <name evidence="1" type="ORF">H4F45_12985</name>
</gene>
<comment type="caution">
    <text evidence="1">The sequence shown here is derived from an EMBL/GenBank/DDBJ whole genome shotgun (WGS) entry which is preliminary data.</text>
</comment>
<evidence type="ECO:0000313" key="2">
    <source>
        <dbReference type="Proteomes" id="UP000768524"/>
    </source>
</evidence>
<accession>A0AAE3BEY9</accession>